<dbReference type="GO" id="GO:0006506">
    <property type="term" value="P:GPI anchor biosynthetic process"/>
    <property type="evidence" value="ECO:0007669"/>
    <property type="project" value="UniProtKB-UniPathway"/>
</dbReference>
<evidence type="ECO:0000256" key="7">
    <source>
        <dbReference type="ARBA" id="ARBA00022679"/>
    </source>
</evidence>
<dbReference type="PANTHER" id="PTHR12468">
    <property type="entry name" value="GPI MANNOSYLTRANSFERASE 2"/>
    <property type="match status" value="1"/>
</dbReference>
<sequence length="886" mass="98451">MNTSVEETPTGDTATADQPVRAGRWSDTLPAFIGGRLGRWGRRGEHAGVWFDPMRWVLLAATIIWLWAVTRQEKCQLPGSDVFRDGCYSDIPKLYLDRDMVNQAPMSQTPFEYPALTVAYVELNRQLTALFSVFLPGTPGPEARALEMSNLFLGITAVTLFALFLGLVWSMARTTRGRGWDTMMVAASPLVALTGLINWDLLAVCLTSLALLAWSRRSPWLAGLLLGLATAAKLYPLLILGPLLLLCLRGGRMKAYGWTVLGAAVGWLAGNISYLVLNFEGWLYFWTFNEGRGPDFGSLWQAMTLQGQAIANLNGLAIGLMVAACIGIAALVLFAPQRPRLAQVAFLVVVAMCLINKVYSPQYVLWLLPLAVAARPKLRDVAMWQVAEAIYWVAIWHYLANWSDPDLGQFVIDTYSLAIVIRVAAQLWFAGLVVRDILQPIHDPVRIPPAHDRGRLIDDPAGGVLDGAADVGWFTRLRTGALQSFAIPGTRAYDRINDVTTVRWPAATAVPWQTVPGYTLTRDPWTRRGLQSVLLAWIGSRGLIVAILVVMGLITGSSIGTMLTYWDVQHFFVIAQEGYADPKEMAFFPGLPMIMGALAQIGIPMLVTGLVLSLVGSAAAALALLRLGGPVAATMWLFAPVAVFTVVPYTESLFCALAFWAWERARADRWMPAAILAALACTVRVSGLFLVGALGIMALTWAAVQWRERLLKLLWLALPIAVIAAYVIYLHGLTGSWTAWFSAQEAGWNRGFHWPWEAFANTWQAIQPGAYADRDGWVWIFRAEMLAWLAGIAVTVWCLRRKMWAEASWVAVQVLAFALSFWFQSVPRAVLLWFPFWMMMASFWERKPRDRDAAEVQLWSKRALIVLGLFVMMWWTRQFFMGGWAS</sequence>
<evidence type="ECO:0000256" key="5">
    <source>
        <dbReference type="ARBA" id="ARBA00022502"/>
    </source>
</evidence>
<keyword evidence="4" id="KW-1003">Cell membrane</keyword>
<evidence type="ECO:0000256" key="4">
    <source>
        <dbReference type="ARBA" id="ARBA00022475"/>
    </source>
</evidence>
<feature type="transmembrane region" description="Helical" evidence="14">
    <location>
        <begin position="341"/>
        <end position="359"/>
    </location>
</feature>
<feature type="transmembrane region" description="Helical" evidence="14">
    <location>
        <begin position="858"/>
        <end position="876"/>
    </location>
</feature>
<feature type="transmembrane region" description="Helical" evidence="14">
    <location>
        <begin position="829"/>
        <end position="846"/>
    </location>
</feature>
<evidence type="ECO:0000256" key="3">
    <source>
        <dbReference type="ARBA" id="ARBA00004687"/>
    </source>
</evidence>
<dbReference type="InterPro" id="IPR018584">
    <property type="entry name" value="GT87"/>
</dbReference>
<evidence type="ECO:0000256" key="2">
    <source>
        <dbReference type="ARBA" id="ARBA00004651"/>
    </source>
</evidence>
<feature type="region of interest" description="Disordered" evidence="13">
    <location>
        <begin position="1"/>
        <end position="20"/>
    </location>
</feature>
<comment type="similarity">
    <text evidence="12">Belongs to the glycosyltransferase 87 family.</text>
</comment>
<feature type="transmembrane region" description="Helical" evidence="14">
    <location>
        <begin position="49"/>
        <end position="68"/>
    </location>
</feature>
<organism evidence="15 16">
    <name type="scientific">Parenemella sanctibonifatiensis</name>
    <dbReference type="NCBI Taxonomy" id="2016505"/>
    <lineage>
        <taxon>Bacteria</taxon>
        <taxon>Bacillati</taxon>
        <taxon>Actinomycetota</taxon>
        <taxon>Actinomycetes</taxon>
        <taxon>Propionibacteriales</taxon>
        <taxon>Propionibacteriaceae</taxon>
        <taxon>Parenemella</taxon>
    </lineage>
</organism>
<feature type="transmembrane region" description="Helical" evidence="14">
    <location>
        <begin position="806"/>
        <end position="823"/>
    </location>
</feature>
<evidence type="ECO:0000256" key="9">
    <source>
        <dbReference type="ARBA" id="ARBA00022824"/>
    </source>
</evidence>
<dbReference type="GO" id="GO:0031501">
    <property type="term" value="C:mannosyltransferase complex"/>
    <property type="evidence" value="ECO:0007669"/>
    <property type="project" value="TreeGrafter"/>
</dbReference>
<dbReference type="UniPathway" id="UPA00196"/>
<feature type="transmembrane region" description="Helical" evidence="14">
    <location>
        <begin position="190"/>
        <end position="214"/>
    </location>
</feature>
<protein>
    <recommendedName>
        <fullName evidence="17">DUF2029 domain-containing protein</fullName>
    </recommendedName>
</protein>
<feature type="transmembrane region" description="Helical" evidence="14">
    <location>
        <begin position="601"/>
        <end position="625"/>
    </location>
</feature>
<keyword evidence="7" id="KW-0808">Transferase</keyword>
<evidence type="ECO:0008006" key="17">
    <source>
        <dbReference type="Google" id="ProtNLM"/>
    </source>
</evidence>
<dbReference type="Proteomes" id="UP000216300">
    <property type="component" value="Unassembled WGS sequence"/>
</dbReference>
<dbReference type="InterPro" id="IPR007315">
    <property type="entry name" value="PIG-V/Gpi18"/>
</dbReference>
<evidence type="ECO:0000256" key="6">
    <source>
        <dbReference type="ARBA" id="ARBA00022676"/>
    </source>
</evidence>
<evidence type="ECO:0000313" key="15">
    <source>
        <dbReference type="EMBL" id="OYN90198.1"/>
    </source>
</evidence>
<proteinExistence type="inferred from homology"/>
<keyword evidence="10 14" id="KW-1133">Transmembrane helix</keyword>
<comment type="subcellular location">
    <subcellularLocation>
        <location evidence="2">Cell membrane</location>
        <topology evidence="2">Multi-pass membrane protein</topology>
    </subcellularLocation>
    <subcellularLocation>
        <location evidence="1">Endoplasmic reticulum membrane</location>
        <topology evidence="1">Multi-pass membrane protein</topology>
    </subcellularLocation>
</comment>
<feature type="transmembrane region" description="Helical" evidence="14">
    <location>
        <begin position="151"/>
        <end position="169"/>
    </location>
</feature>
<comment type="pathway">
    <text evidence="3">Glycolipid biosynthesis; glycosylphosphatidylinositol-anchor biosynthesis.</text>
</comment>
<evidence type="ECO:0000256" key="13">
    <source>
        <dbReference type="SAM" id="MobiDB-lite"/>
    </source>
</evidence>
<keyword evidence="8 14" id="KW-0812">Transmembrane</keyword>
<keyword evidence="6" id="KW-0328">Glycosyltransferase</keyword>
<name>A0A255EF85_9ACTN</name>
<gene>
    <name evidence="15" type="ORF">CGZ91_08485</name>
</gene>
<feature type="transmembrane region" description="Helical" evidence="14">
    <location>
        <begin position="313"/>
        <end position="334"/>
    </location>
</feature>
<feature type="transmembrane region" description="Helical" evidence="14">
    <location>
        <begin position="532"/>
        <end position="554"/>
    </location>
</feature>
<keyword evidence="5" id="KW-0337">GPI-anchor biosynthesis</keyword>
<evidence type="ECO:0000256" key="8">
    <source>
        <dbReference type="ARBA" id="ARBA00022692"/>
    </source>
</evidence>
<dbReference type="EMBL" id="NMVJ01000007">
    <property type="protein sequence ID" value="OYN90198.1"/>
    <property type="molecule type" value="Genomic_DNA"/>
</dbReference>
<dbReference type="GO" id="GO:0005886">
    <property type="term" value="C:plasma membrane"/>
    <property type="evidence" value="ECO:0007669"/>
    <property type="project" value="UniProtKB-SubCell"/>
</dbReference>
<dbReference type="PANTHER" id="PTHR12468:SF2">
    <property type="entry name" value="GPI MANNOSYLTRANSFERASE 2"/>
    <property type="match status" value="1"/>
</dbReference>
<keyword evidence="9" id="KW-0256">Endoplasmic reticulum</keyword>
<dbReference type="Pfam" id="PF09594">
    <property type="entry name" value="GT87"/>
    <property type="match status" value="1"/>
</dbReference>
<keyword evidence="11 14" id="KW-0472">Membrane</keyword>
<dbReference type="RefSeq" id="WP_094454277.1">
    <property type="nucleotide sequence ID" value="NZ_NMVJ01000007.1"/>
</dbReference>
<comment type="caution">
    <text evidence="15">The sequence shown here is derived from an EMBL/GenBank/DDBJ whole genome shotgun (WGS) entry which is preliminary data.</text>
</comment>
<evidence type="ECO:0000256" key="10">
    <source>
        <dbReference type="ARBA" id="ARBA00022989"/>
    </source>
</evidence>
<feature type="transmembrane region" description="Helical" evidence="14">
    <location>
        <begin position="674"/>
        <end position="701"/>
    </location>
</feature>
<evidence type="ECO:0000313" key="16">
    <source>
        <dbReference type="Proteomes" id="UP000216300"/>
    </source>
</evidence>
<reference evidence="15 16" key="1">
    <citation type="submission" date="2017-07" db="EMBL/GenBank/DDBJ databases">
        <title>Draft whole genome sequences of clinical Proprionibacteriaceae strains.</title>
        <authorList>
            <person name="Bernier A.-M."/>
            <person name="Bernard K."/>
            <person name="Domingo M.-C."/>
        </authorList>
    </citation>
    <scope>NUCLEOTIDE SEQUENCE [LARGE SCALE GENOMIC DNA]</scope>
    <source>
        <strain evidence="15 16">NML 150081</strain>
    </source>
</reference>
<accession>A0A255EF85</accession>
<feature type="transmembrane region" description="Helical" evidence="14">
    <location>
        <begin position="777"/>
        <end position="799"/>
    </location>
</feature>
<dbReference type="GO" id="GO:0000009">
    <property type="term" value="F:alpha-1,6-mannosyltransferase activity"/>
    <property type="evidence" value="ECO:0007669"/>
    <property type="project" value="InterPro"/>
</dbReference>
<evidence type="ECO:0000256" key="1">
    <source>
        <dbReference type="ARBA" id="ARBA00004477"/>
    </source>
</evidence>
<dbReference type="OrthoDB" id="151635at2"/>
<evidence type="ECO:0000256" key="14">
    <source>
        <dbReference type="SAM" id="Phobius"/>
    </source>
</evidence>
<evidence type="ECO:0000256" key="12">
    <source>
        <dbReference type="ARBA" id="ARBA00024033"/>
    </source>
</evidence>
<keyword evidence="16" id="KW-1185">Reference proteome</keyword>
<dbReference type="AlphaFoldDB" id="A0A255EF85"/>
<feature type="transmembrane region" description="Helical" evidence="14">
    <location>
        <begin position="255"/>
        <end position="277"/>
    </location>
</feature>
<feature type="transmembrane region" description="Helical" evidence="14">
    <location>
        <begin position="713"/>
        <end position="732"/>
    </location>
</feature>
<feature type="transmembrane region" description="Helical" evidence="14">
    <location>
        <begin position="220"/>
        <end position="248"/>
    </location>
</feature>
<dbReference type="GO" id="GO:0004376">
    <property type="term" value="F:GPI mannosyltransferase activity"/>
    <property type="evidence" value="ECO:0007669"/>
    <property type="project" value="InterPro"/>
</dbReference>
<evidence type="ECO:0000256" key="11">
    <source>
        <dbReference type="ARBA" id="ARBA00023136"/>
    </source>
</evidence>
<feature type="compositionally biased region" description="Polar residues" evidence="13">
    <location>
        <begin position="1"/>
        <end position="16"/>
    </location>
</feature>